<dbReference type="EC" id="3.1.4.-" evidence="2"/>
<evidence type="ECO:0000259" key="3">
    <source>
        <dbReference type="Pfam" id="PF12850"/>
    </source>
</evidence>
<comment type="cofactor">
    <cofactor evidence="2">
        <name>a divalent metal cation</name>
        <dbReference type="ChEBI" id="CHEBI:60240"/>
    </cofactor>
</comment>
<gene>
    <name evidence="4" type="ORF">SAMN05216495_11922</name>
</gene>
<comment type="similarity">
    <text evidence="1 2">Belongs to the metallophosphoesterase superfamily. YfcE family.</text>
</comment>
<dbReference type="InterPro" id="IPR029052">
    <property type="entry name" value="Metallo-depent_PP-like"/>
</dbReference>
<evidence type="ECO:0000313" key="4">
    <source>
        <dbReference type="EMBL" id="SDX26647.1"/>
    </source>
</evidence>
<dbReference type="SUPFAM" id="SSF56300">
    <property type="entry name" value="Metallo-dependent phosphatases"/>
    <property type="match status" value="1"/>
</dbReference>
<dbReference type="Proteomes" id="UP000182379">
    <property type="component" value="Unassembled WGS sequence"/>
</dbReference>
<dbReference type="EMBL" id="FNOP01000019">
    <property type="protein sequence ID" value="SDX26647.1"/>
    <property type="molecule type" value="Genomic_DNA"/>
</dbReference>
<proteinExistence type="inferred from homology"/>
<dbReference type="Gene3D" id="3.60.21.10">
    <property type="match status" value="1"/>
</dbReference>
<reference evidence="4 5" key="1">
    <citation type="submission" date="2016-10" db="EMBL/GenBank/DDBJ databases">
        <authorList>
            <person name="Varghese N."/>
            <person name="Submissions S."/>
        </authorList>
    </citation>
    <scope>NUCLEOTIDE SEQUENCE [LARGE SCALE GENOMIC DNA]</scope>
    <source>
        <strain evidence="4 5">WCC6</strain>
    </source>
</reference>
<dbReference type="InterPro" id="IPR024654">
    <property type="entry name" value="Calcineurin-like_PHP_lpxH"/>
</dbReference>
<comment type="caution">
    <text evidence="4">The sequence shown here is derived from an EMBL/GenBank/DDBJ whole genome shotgun (WGS) entry which is preliminary data.</text>
</comment>
<keyword evidence="2" id="KW-0479">Metal-binding</keyword>
<evidence type="ECO:0000256" key="2">
    <source>
        <dbReference type="RuleBase" id="RU362039"/>
    </source>
</evidence>
<dbReference type="GO" id="GO:0016787">
    <property type="term" value="F:hydrolase activity"/>
    <property type="evidence" value="ECO:0007669"/>
    <property type="project" value="UniProtKB-UniRule"/>
</dbReference>
<name>A0A1H3AAA6_ACIFE</name>
<protein>
    <recommendedName>
        <fullName evidence="2">Phosphoesterase</fullName>
        <ecNumber evidence="2">3.1.4.-</ecNumber>
    </recommendedName>
</protein>
<feature type="domain" description="Calcineurin-like phosphoesterase" evidence="3">
    <location>
        <begin position="1"/>
        <end position="163"/>
    </location>
</feature>
<dbReference type="NCBIfam" id="NF006988">
    <property type="entry name" value="PRK09453.1"/>
    <property type="match status" value="1"/>
</dbReference>
<evidence type="ECO:0000313" key="5">
    <source>
        <dbReference type="Proteomes" id="UP000182379"/>
    </source>
</evidence>
<sequence>MKWLIASDIHGSALFTRQLLERFRAEGADRLLLLGDLLYHGPRNDLPEGYAPKEVIRLLNSVKDRIFCVRGNCEAEVDQMVLEFPVLAEYALLEWNGHLIFATHGHLYNTQNPPPLQPGDILLHGHTHIPADEPWGRDNRYWNPGSVSLPKAGSAHGYMVLEEDRPLWKALE</sequence>
<dbReference type="InterPro" id="IPR000979">
    <property type="entry name" value="Phosphodiesterase_MJ0936/Vps29"/>
</dbReference>
<dbReference type="NCBIfam" id="TIGR00040">
    <property type="entry name" value="yfcE"/>
    <property type="match status" value="1"/>
</dbReference>
<dbReference type="RefSeq" id="WP_074708120.1">
    <property type="nucleotide sequence ID" value="NZ_CAMEFB010000012.1"/>
</dbReference>
<dbReference type="Pfam" id="PF12850">
    <property type="entry name" value="Metallophos_2"/>
    <property type="match status" value="1"/>
</dbReference>
<organism evidence="4 5">
    <name type="scientific">Acidaminococcus fermentans</name>
    <dbReference type="NCBI Taxonomy" id="905"/>
    <lineage>
        <taxon>Bacteria</taxon>
        <taxon>Bacillati</taxon>
        <taxon>Bacillota</taxon>
        <taxon>Negativicutes</taxon>
        <taxon>Acidaminococcales</taxon>
        <taxon>Acidaminococcaceae</taxon>
        <taxon>Acidaminococcus</taxon>
    </lineage>
</organism>
<dbReference type="GO" id="GO:0046872">
    <property type="term" value="F:metal ion binding"/>
    <property type="evidence" value="ECO:0007669"/>
    <property type="project" value="UniProtKB-KW"/>
</dbReference>
<accession>A0A1H3AAA6</accession>
<evidence type="ECO:0000256" key="1">
    <source>
        <dbReference type="ARBA" id="ARBA00008950"/>
    </source>
</evidence>
<dbReference type="AlphaFoldDB" id="A0A1H3AAA6"/>